<organism evidence="1 2">
    <name type="scientific">Vibrio syngnathi</name>
    <dbReference type="NCBI Taxonomy" id="3034029"/>
    <lineage>
        <taxon>Bacteria</taxon>
        <taxon>Pseudomonadati</taxon>
        <taxon>Pseudomonadota</taxon>
        <taxon>Gammaproteobacteria</taxon>
        <taxon>Vibrionales</taxon>
        <taxon>Vibrionaceae</taxon>
        <taxon>Vibrio</taxon>
    </lineage>
</organism>
<protein>
    <submittedName>
        <fullName evidence="1">Uncharacterized protein</fullName>
    </submittedName>
</protein>
<proteinExistence type="predicted"/>
<evidence type="ECO:0000313" key="1">
    <source>
        <dbReference type="EMBL" id="ARP39601.1"/>
    </source>
</evidence>
<name>A0AA34XPP9_9VIBR</name>
<dbReference type="Proteomes" id="UP000194136">
    <property type="component" value="Chromosome 1"/>
</dbReference>
<accession>A0AA34XPP9</accession>
<sequence length="64" mass="7349">MVFYASTVLFEQFLAIFNQIRLEERVSKSRTDVEKEGCINNKAPAMAEAYLVLQQVFVISHTSH</sequence>
<keyword evidence="2" id="KW-1185">Reference proteome</keyword>
<dbReference type="AlphaFoldDB" id="A0AA34XPP9"/>
<evidence type="ECO:0000313" key="2">
    <source>
        <dbReference type="Proteomes" id="UP000194136"/>
    </source>
</evidence>
<dbReference type="EMBL" id="CP017916">
    <property type="protein sequence ID" value="ARP39601.1"/>
    <property type="molecule type" value="Genomic_DNA"/>
</dbReference>
<dbReference type="KEGG" id="vsy:K08M4_29110"/>
<reference evidence="1 2" key="1">
    <citation type="submission" date="2016-10" db="EMBL/GenBank/DDBJ databases">
        <title>The High Quality Genome of Vibrio splendidus K08M4.</title>
        <authorList>
            <person name="Wendling C."/>
            <person name="Chibani C.M."/>
            <person name="Hertel R."/>
            <person name="Sproer C."/>
            <person name="Bunk B."/>
            <person name="Overmann J."/>
            <person name="Roth O."/>
            <person name="Liesegang H."/>
        </authorList>
    </citation>
    <scope>NUCLEOTIDE SEQUENCE [LARGE SCALE GENOMIC DNA]</scope>
    <source>
        <strain evidence="1 2">K08M4</strain>
    </source>
</reference>
<gene>
    <name evidence="1" type="ORF">K08M4_29110</name>
</gene>